<accession>A0A8S5P3K1</accession>
<organism evidence="1">
    <name type="scientific">Myoviridae sp. ctXVO17</name>
    <dbReference type="NCBI Taxonomy" id="2825121"/>
    <lineage>
        <taxon>Viruses</taxon>
        <taxon>Duplodnaviria</taxon>
        <taxon>Heunggongvirae</taxon>
        <taxon>Uroviricota</taxon>
        <taxon>Caudoviricetes</taxon>
    </lineage>
</organism>
<protein>
    <submittedName>
        <fullName evidence="1">Uncharacterized protein</fullName>
    </submittedName>
</protein>
<name>A0A8S5P3K1_9CAUD</name>
<proteinExistence type="predicted"/>
<reference evidence="1" key="1">
    <citation type="journal article" date="2021" name="Proc. Natl. Acad. Sci. U.S.A.">
        <title>A Catalog of Tens of Thousands of Viruses from Human Metagenomes Reveals Hidden Associations with Chronic Diseases.</title>
        <authorList>
            <person name="Tisza M.J."/>
            <person name="Buck C.B."/>
        </authorList>
    </citation>
    <scope>NUCLEOTIDE SEQUENCE</scope>
    <source>
        <strain evidence="1">CtXVO17</strain>
    </source>
</reference>
<sequence>MSIAALNYVGELMKSSGIPYQFGEWVGEIPDRYYVGEYMEDDSPTKEEDGSQGTTFILNGWTRGNPILFEQDKETIERFLPQSRMNQDGSCVAVFYSNAFSVPTGDGTLKRIQINLTIKEWKVK</sequence>
<dbReference type="EMBL" id="BK015316">
    <property type="protein sequence ID" value="DAE01017.1"/>
    <property type="molecule type" value="Genomic_DNA"/>
</dbReference>
<evidence type="ECO:0000313" key="1">
    <source>
        <dbReference type="EMBL" id="DAE01017.1"/>
    </source>
</evidence>